<dbReference type="AlphaFoldDB" id="A0A4Y7SXJ8"/>
<reference evidence="1 2" key="1">
    <citation type="journal article" date="2019" name="Nat. Ecol. Evol.">
        <title>Megaphylogeny resolves global patterns of mushroom evolution.</title>
        <authorList>
            <person name="Varga T."/>
            <person name="Krizsan K."/>
            <person name="Foldi C."/>
            <person name="Dima B."/>
            <person name="Sanchez-Garcia M."/>
            <person name="Sanchez-Ramirez S."/>
            <person name="Szollosi G.J."/>
            <person name="Szarkandi J.G."/>
            <person name="Papp V."/>
            <person name="Albert L."/>
            <person name="Andreopoulos W."/>
            <person name="Angelini C."/>
            <person name="Antonin V."/>
            <person name="Barry K.W."/>
            <person name="Bougher N.L."/>
            <person name="Buchanan P."/>
            <person name="Buyck B."/>
            <person name="Bense V."/>
            <person name="Catcheside P."/>
            <person name="Chovatia M."/>
            <person name="Cooper J."/>
            <person name="Damon W."/>
            <person name="Desjardin D."/>
            <person name="Finy P."/>
            <person name="Geml J."/>
            <person name="Haridas S."/>
            <person name="Hughes K."/>
            <person name="Justo A."/>
            <person name="Karasinski D."/>
            <person name="Kautmanova I."/>
            <person name="Kiss B."/>
            <person name="Kocsube S."/>
            <person name="Kotiranta H."/>
            <person name="LaButti K.M."/>
            <person name="Lechner B.E."/>
            <person name="Liimatainen K."/>
            <person name="Lipzen A."/>
            <person name="Lukacs Z."/>
            <person name="Mihaltcheva S."/>
            <person name="Morgado L.N."/>
            <person name="Niskanen T."/>
            <person name="Noordeloos M.E."/>
            <person name="Ohm R.A."/>
            <person name="Ortiz-Santana B."/>
            <person name="Ovrebo C."/>
            <person name="Racz N."/>
            <person name="Riley R."/>
            <person name="Savchenko A."/>
            <person name="Shiryaev A."/>
            <person name="Soop K."/>
            <person name="Spirin V."/>
            <person name="Szebenyi C."/>
            <person name="Tomsovsky M."/>
            <person name="Tulloss R.E."/>
            <person name="Uehling J."/>
            <person name="Grigoriev I.V."/>
            <person name="Vagvolgyi C."/>
            <person name="Papp T."/>
            <person name="Martin F.M."/>
            <person name="Miettinen O."/>
            <person name="Hibbett D.S."/>
            <person name="Nagy L.G."/>
        </authorList>
    </citation>
    <scope>NUCLEOTIDE SEQUENCE [LARGE SCALE GENOMIC DNA]</scope>
    <source>
        <strain evidence="1 2">FP101781</strain>
    </source>
</reference>
<proteinExistence type="predicted"/>
<keyword evidence="2" id="KW-1185">Reference proteome</keyword>
<dbReference type="EMBL" id="QPFP01000047">
    <property type="protein sequence ID" value="TEB26585.1"/>
    <property type="molecule type" value="Genomic_DNA"/>
</dbReference>
<evidence type="ECO:0000313" key="1">
    <source>
        <dbReference type="EMBL" id="TEB26585.1"/>
    </source>
</evidence>
<organism evidence="1 2">
    <name type="scientific">Coprinellus micaceus</name>
    <name type="common">Glistening ink-cap mushroom</name>
    <name type="synonym">Coprinus micaceus</name>
    <dbReference type="NCBI Taxonomy" id="71717"/>
    <lineage>
        <taxon>Eukaryota</taxon>
        <taxon>Fungi</taxon>
        <taxon>Dikarya</taxon>
        <taxon>Basidiomycota</taxon>
        <taxon>Agaricomycotina</taxon>
        <taxon>Agaricomycetes</taxon>
        <taxon>Agaricomycetidae</taxon>
        <taxon>Agaricales</taxon>
        <taxon>Agaricineae</taxon>
        <taxon>Psathyrellaceae</taxon>
        <taxon>Coprinellus</taxon>
    </lineage>
</organism>
<protein>
    <submittedName>
        <fullName evidence="1">Uncharacterized protein</fullName>
    </submittedName>
</protein>
<sequence length="380" mass="43355">MSLHPIRMWRIIYRVNWIRTRSQVDRWTKEVTMLWSEMDWFVCFCRHRHVRAAGWAADGVTPGHSVYAYRQANMWYHLGCYTAREFEKKSGVAIVNCDMFLVGLGHIYHTGNIHLPIIIRKLVNLYSFGQLEDVMEIADIIAGDPDHEGGVLQEYEADWWSDLSTGEKMEPIIPALLYECWKKQKGCLKHRATTQTQDYLDLLPLSCMDLHSAFRTSEQLVQEASTELIKTLKHIRSINASIAFVEDLMHQLELAEGMDRKGKCQEPGNQHILNMFMAEVVWEASVALQGHQDSSGLWGASAEWRLMRTSGKLCALGNFSKTYPQPNCPTTSPSNLGGYLDALLRHRVPSSTSFSKCGRTSPSLLLLPEHIRPRCSLLKC</sequence>
<accession>A0A4Y7SXJ8</accession>
<dbReference type="OrthoDB" id="10601436at2759"/>
<gene>
    <name evidence="1" type="ORF">FA13DRAFT_1713161</name>
</gene>
<evidence type="ECO:0000313" key="2">
    <source>
        <dbReference type="Proteomes" id="UP000298030"/>
    </source>
</evidence>
<dbReference type="Proteomes" id="UP000298030">
    <property type="component" value="Unassembled WGS sequence"/>
</dbReference>
<name>A0A4Y7SXJ8_COPMI</name>
<comment type="caution">
    <text evidence="1">The sequence shown here is derived from an EMBL/GenBank/DDBJ whole genome shotgun (WGS) entry which is preliminary data.</text>
</comment>